<evidence type="ECO:0000256" key="3">
    <source>
        <dbReference type="ARBA" id="ARBA00009595"/>
    </source>
</evidence>
<dbReference type="InterPro" id="IPR020084">
    <property type="entry name" value="NUDIX_hydrolase_CS"/>
</dbReference>
<evidence type="ECO:0000256" key="2">
    <source>
        <dbReference type="ARBA" id="ARBA00001947"/>
    </source>
</evidence>
<dbReference type="InterPro" id="IPR049734">
    <property type="entry name" value="NudC-like_C"/>
</dbReference>
<dbReference type="PROSITE" id="PS51462">
    <property type="entry name" value="NUDIX"/>
    <property type="match status" value="1"/>
</dbReference>
<keyword evidence="8" id="KW-0520">NAD</keyword>
<proteinExistence type="inferred from homology"/>
<dbReference type="EC" id="3.6.1.22" evidence="4"/>
<dbReference type="GO" id="GO:0035529">
    <property type="term" value="F:NADH pyrophosphatase activity"/>
    <property type="evidence" value="ECO:0007669"/>
    <property type="project" value="TreeGrafter"/>
</dbReference>
<evidence type="ECO:0000313" key="11">
    <source>
        <dbReference type="EMBL" id="SDB92711.1"/>
    </source>
</evidence>
<evidence type="ECO:0000256" key="5">
    <source>
        <dbReference type="ARBA" id="ARBA00022723"/>
    </source>
</evidence>
<dbReference type="NCBIfam" id="NF001299">
    <property type="entry name" value="PRK00241.1"/>
    <property type="match status" value="1"/>
</dbReference>
<dbReference type="PANTHER" id="PTHR42904:SF6">
    <property type="entry name" value="NAD-CAPPED RNA HYDROLASE NUDT12"/>
    <property type="match status" value="1"/>
</dbReference>
<keyword evidence="7" id="KW-0460">Magnesium</keyword>
<dbReference type="InterPro" id="IPR015797">
    <property type="entry name" value="NUDIX_hydrolase-like_dom_sf"/>
</dbReference>
<dbReference type="Pfam" id="PF09297">
    <property type="entry name" value="Zn_ribbon_NUD"/>
    <property type="match status" value="1"/>
</dbReference>
<sequence length="248" mass="28205">MTKLAKAYIHQQQQLLVDDALNIPSLSIQTDDVLVQKHPHIVAREWPSQQSVPQTFQFVTLRQLIPHWSSIQAEEASRAIQLLEWKKNHQFCGRCGEKTTQHHSEYCMCCPSCALRQYPRINPCVITIITKGDQVLLAKSIHRKDNMYGLIAGFVEVGETLEQAVARETLEEVGIRIKNIKYLASQPWPFPSNLMLGFHAEYDSGDITVQEDEIADAQFFDRNTLPDIPFAGSIAHTLIKAWINKTLV</sequence>
<dbReference type="OrthoDB" id="9791656at2"/>
<dbReference type="InterPro" id="IPR050241">
    <property type="entry name" value="NAD-cap_RNA_hydrolase_NudC"/>
</dbReference>
<dbReference type="STRING" id="1219383.SAMN05421733_105108"/>
<dbReference type="EMBL" id="FMYL01000005">
    <property type="protein sequence ID" value="SDB92711.1"/>
    <property type="molecule type" value="Genomic_DNA"/>
</dbReference>
<dbReference type="GO" id="GO:0005829">
    <property type="term" value="C:cytosol"/>
    <property type="evidence" value="ECO:0007669"/>
    <property type="project" value="TreeGrafter"/>
</dbReference>
<evidence type="ECO:0000259" key="10">
    <source>
        <dbReference type="PROSITE" id="PS51462"/>
    </source>
</evidence>
<keyword evidence="12" id="KW-1185">Reference proteome</keyword>
<name>A0A1G6HER0_9GAMM</name>
<organism evidence="11 12">
    <name type="scientific">Acinetobacter boissieri</name>
    <dbReference type="NCBI Taxonomy" id="1219383"/>
    <lineage>
        <taxon>Bacteria</taxon>
        <taxon>Pseudomonadati</taxon>
        <taxon>Pseudomonadota</taxon>
        <taxon>Gammaproteobacteria</taxon>
        <taxon>Moraxellales</taxon>
        <taxon>Moraxellaceae</taxon>
        <taxon>Acinetobacter</taxon>
    </lineage>
</organism>
<gene>
    <name evidence="11" type="ORF">SAMN05421733_105108</name>
</gene>
<dbReference type="GO" id="GO:0046872">
    <property type="term" value="F:metal ion binding"/>
    <property type="evidence" value="ECO:0007669"/>
    <property type="project" value="UniProtKB-KW"/>
</dbReference>
<dbReference type="Gene3D" id="3.90.79.20">
    <property type="match status" value="1"/>
</dbReference>
<dbReference type="GO" id="GO:0019677">
    <property type="term" value="P:NAD+ catabolic process"/>
    <property type="evidence" value="ECO:0007669"/>
    <property type="project" value="TreeGrafter"/>
</dbReference>
<dbReference type="Pfam" id="PF00293">
    <property type="entry name" value="NUDIX"/>
    <property type="match status" value="1"/>
</dbReference>
<evidence type="ECO:0000313" key="12">
    <source>
        <dbReference type="Proteomes" id="UP000242501"/>
    </source>
</evidence>
<evidence type="ECO:0000256" key="9">
    <source>
        <dbReference type="ARBA" id="ARBA00023679"/>
    </source>
</evidence>
<dbReference type="AlphaFoldDB" id="A0A1G6HER0"/>
<evidence type="ECO:0000256" key="7">
    <source>
        <dbReference type="ARBA" id="ARBA00022842"/>
    </source>
</evidence>
<comment type="cofactor">
    <cofactor evidence="1">
        <name>Mg(2+)</name>
        <dbReference type="ChEBI" id="CHEBI:18420"/>
    </cofactor>
</comment>
<evidence type="ECO:0000256" key="4">
    <source>
        <dbReference type="ARBA" id="ARBA00012381"/>
    </source>
</evidence>
<accession>A0A1G6HER0</accession>
<dbReference type="GO" id="GO:0006742">
    <property type="term" value="P:NADP+ catabolic process"/>
    <property type="evidence" value="ECO:0007669"/>
    <property type="project" value="TreeGrafter"/>
</dbReference>
<dbReference type="InterPro" id="IPR000086">
    <property type="entry name" value="NUDIX_hydrolase_dom"/>
</dbReference>
<dbReference type="PANTHER" id="PTHR42904">
    <property type="entry name" value="NUDIX HYDROLASE, NUDC SUBFAMILY"/>
    <property type="match status" value="1"/>
</dbReference>
<evidence type="ECO:0000256" key="6">
    <source>
        <dbReference type="ARBA" id="ARBA00022801"/>
    </source>
</evidence>
<reference evidence="12" key="1">
    <citation type="submission" date="2016-09" db="EMBL/GenBank/DDBJ databases">
        <authorList>
            <person name="Varghese N."/>
            <person name="Submissions S."/>
        </authorList>
    </citation>
    <scope>NUCLEOTIDE SEQUENCE [LARGE SCALE GENOMIC DNA]</scope>
    <source>
        <strain evidence="12">ANC 4422</strain>
    </source>
</reference>
<comment type="cofactor">
    <cofactor evidence="2">
        <name>Zn(2+)</name>
        <dbReference type="ChEBI" id="CHEBI:29105"/>
    </cofactor>
</comment>
<dbReference type="Proteomes" id="UP000242501">
    <property type="component" value="Unassembled WGS sequence"/>
</dbReference>
<evidence type="ECO:0000256" key="1">
    <source>
        <dbReference type="ARBA" id="ARBA00001946"/>
    </source>
</evidence>
<dbReference type="RefSeq" id="WP_092747864.1">
    <property type="nucleotide sequence ID" value="NZ_FMYL01000005.1"/>
</dbReference>
<dbReference type="PROSITE" id="PS00893">
    <property type="entry name" value="NUDIX_BOX"/>
    <property type="match status" value="1"/>
</dbReference>
<comment type="similarity">
    <text evidence="3">Belongs to the Nudix hydrolase family. NudC subfamily.</text>
</comment>
<evidence type="ECO:0000256" key="8">
    <source>
        <dbReference type="ARBA" id="ARBA00023027"/>
    </source>
</evidence>
<protein>
    <recommendedName>
        <fullName evidence="4">NAD(+) diphosphatase</fullName>
        <ecNumber evidence="4">3.6.1.22</ecNumber>
    </recommendedName>
</protein>
<dbReference type="Gene3D" id="3.90.79.10">
    <property type="entry name" value="Nucleoside Triphosphate Pyrophosphohydrolase"/>
    <property type="match status" value="1"/>
</dbReference>
<dbReference type="InterPro" id="IPR015376">
    <property type="entry name" value="Znr_NADH_PPase"/>
</dbReference>
<comment type="catalytic activity">
    <reaction evidence="9">
        <text>a 5'-end NAD(+)-phospho-ribonucleoside in mRNA + H2O = a 5'-end phospho-adenosine-phospho-ribonucleoside in mRNA + beta-nicotinamide D-ribonucleotide + 2 H(+)</text>
        <dbReference type="Rhea" id="RHEA:60876"/>
        <dbReference type="Rhea" id="RHEA-COMP:15698"/>
        <dbReference type="Rhea" id="RHEA-COMP:15719"/>
        <dbReference type="ChEBI" id="CHEBI:14649"/>
        <dbReference type="ChEBI" id="CHEBI:15377"/>
        <dbReference type="ChEBI" id="CHEBI:15378"/>
        <dbReference type="ChEBI" id="CHEBI:144029"/>
        <dbReference type="ChEBI" id="CHEBI:144051"/>
    </reaction>
    <physiologicalReaction direction="left-to-right" evidence="9">
        <dbReference type="Rhea" id="RHEA:60877"/>
    </physiologicalReaction>
</comment>
<keyword evidence="6" id="KW-0378">Hydrolase</keyword>
<dbReference type="SUPFAM" id="SSF55811">
    <property type="entry name" value="Nudix"/>
    <property type="match status" value="1"/>
</dbReference>
<keyword evidence="5" id="KW-0479">Metal-binding</keyword>
<dbReference type="CDD" id="cd03429">
    <property type="entry name" value="NUDIX_NADH_pyrophosphatase_Nudt13"/>
    <property type="match status" value="1"/>
</dbReference>
<feature type="domain" description="Nudix hydrolase" evidence="10">
    <location>
        <begin position="119"/>
        <end position="242"/>
    </location>
</feature>